<evidence type="ECO:0000313" key="2">
    <source>
        <dbReference type="Proteomes" id="UP000183257"/>
    </source>
</evidence>
<dbReference type="RefSeq" id="WP_072304571.1">
    <property type="nucleotide sequence ID" value="NZ_FPIY01000005.1"/>
</dbReference>
<dbReference type="Proteomes" id="UP000183257">
    <property type="component" value="Unassembled WGS sequence"/>
</dbReference>
<dbReference type="STRING" id="76595.SAMN05660313_02942"/>
<dbReference type="AlphaFoldDB" id="A0A1K1QUB2"/>
<gene>
    <name evidence="1" type="ORF">SAMN05660313_02942</name>
</gene>
<proteinExistence type="predicted"/>
<name>A0A1K1QUB2_9FLAO</name>
<accession>A0A1K1QUB2</accession>
<dbReference type="InterPro" id="IPR011652">
    <property type="entry name" value="MORN_2"/>
</dbReference>
<evidence type="ECO:0008006" key="3">
    <source>
        <dbReference type="Google" id="ProtNLM"/>
    </source>
</evidence>
<reference evidence="2" key="1">
    <citation type="submission" date="2016-11" db="EMBL/GenBank/DDBJ databases">
        <authorList>
            <person name="Varghese N."/>
            <person name="Submissions S."/>
        </authorList>
    </citation>
    <scope>NUCLEOTIDE SEQUENCE [LARGE SCALE GENOMIC DNA]</scope>
    <source>
        <strain evidence="2">DSM 24786</strain>
    </source>
</reference>
<dbReference type="Pfam" id="PF07661">
    <property type="entry name" value="MORN_2"/>
    <property type="match status" value="2"/>
</dbReference>
<dbReference type="EMBL" id="FPIY01000005">
    <property type="protein sequence ID" value="SFW63227.1"/>
    <property type="molecule type" value="Genomic_DNA"/>
</dbReference>
<dbReference type="Gene3D" id="3.90.930.1">
    <property type="match status" value="1"/>
</dbReference>
<dbReference type="SUPFAM" id="SSF82185">
    <property type="entry name" value="Histone H3 K4-specific methyltransferase SET7/9 N-terminal domain"/>
    <property type="match status" value="1"/>
</dbReference>
<keyword evidence="2" id="KW-1185">Reference proteome</keyword>
<sequence length="159" mass="18999">MFFRLILVSVLLTVVTSTGSKKYNKEFYPSGAIKAEGWTQNNVKEGFWKFYYEDKSLAKQGHYKDNRKEKYWYFYSPEGKLEKEGRFKNDQKTGWWQFYTSNGKINHKCQLAYDVKNGYCLKYKNEKLSSAEKYENGKKIKEWFSFAGFKKENNLSDLR</sequence>
<evidence type="ECO:0000313" key="1">
    <source>
        <dbReference type="EMBL" id="SFW63227.1"/>
    </source>
</evidence>
<dbReference type="OrthoDB" id="1223552at2"/>
<organism evidence="1 2">
    <name type="scientific">Cellulophaga fucicola</name>
    <dbReference type="NCBI Taxonomy" id="76595"/>
    <lineage>
        <taxon>Bacteria</taxon>
        <taxon>Pseudomonadati</taxon>
        <taxon>Bacteroidota</taxon>
        <taxon>Flavobacteriia</taxon>
        <taxon>Flavobacteriales</taxon>
        <taxon>Flavobacteriaceae</taxon>
        <taxon>Cellulophaga</taxon>
    </lineage>
</organism>
<protein>
    <recommendedName>
        <fullName evidence="3">MORN repeat variant</fullName>
    </recommendedName>
</protein>